<dbReference type="PROSITE" id="PS52050">
    <property type="entry name" value="WYL"/>
    <property type="match status" value="1"/>
</dbReference>
<dbReference type="InterPro" id="IPR036388">
    <property type="entry name" value="WH-like_DNA-bd_sf"/>
</dbReference>
<dbReference type="Gene3D" id="1.10.10.10">
    <property type="entry name" value="Winged helix-like DNA-binding domain superfamily/Winged helix DNA-binding domain"/>
    <property type="match status" value="1"/>
</dbReference>
<gene>
    <name evidence="5" type="ORF">AVR91_0205615</name>
</gene>
<evidence type="ECO:0000313" key="5">
    <source>
        <dbReference type="EMBL" id="ONF73595.1"/>
    </source>
</evidence>
<dbReference type="Pfam" id="PF08279">
    <property type="entry name" value="HTH_11"/>
    <property type="match status" value="1"/>
</dbReference>
<accession>A0A1W2M167</accession>
<sequence length="315" mass="34585">MIGTSSRLLRLLSLLSSRPGWTADELARRMGVTDRTVRRDIARLRELGYDVESDPGRWGGYRMRPGHRQLPLVLDDEESLAVTVALREAAQTGLLGDDQAVLSALLKLRQLLPARVASQLGAMDDVFEHTARAGGLPLSPGLLAGLATACRRGERLRLSYRDAHGTDSARMVDPHRLVFTGNRWYFVARDVERGAWRTFRADRVVRAEPTGQVVRVDDPPDAARFVAETLAGGYPLYAVVRLHVHLDEAMRAVPPPQGVHRPDGPDATIVELGGVDAESLARRLIGLAIPLTVLAPAEVREAVRRRALMLAENNS</sequence>
<dbReference type="PANTHER" id="PTHR34580:SF3">
    <property type="entry name" value="PROTEIN PAFB"/>
    <property type="match status" value="1"/>
</dbReference>
<dbReference type="OrthoDB" id="3616433at2"/>
<comment type="caution">
    <text evidence="5">The sequence shown here is derived from an EMBL/GenBank/DDBJ whole genome shotgun (WGS) entry which is preliminary data.</text>
</comment>
<dbReference type="PANTHER" id="PTHR34580">
    <property type="match status" value="1"/>
</dbReference>
<protein>
    <submittedName>
        <fullName evidence="5">Transcriptional regulator</fullName>
    </submittedName>
</protein>
<dbReference type="InterPro" id="IPR026881">
    <property type="entry name" value="WYL_dom"/>
</dbReference>
<dbReference type="Pfam" id="PF13280">
    <property type="entry name" value="WYL"/>
    <property type="match status" value="1"/>
</dbReference>
<dbReference type="RefSeq" id="WP_063271468.1">
    <property type="nucleotide sequence ID" value="NZ_LQMT02000007.1"/>
</dbReference>
<evidence type="ECO:0000259" key="4">
    <source>
        <dbReference type="PROSITE" id="PS51000"/>
    </source>
</evidence>
<dbReference type="EMBL" id="LQMT02000007">
    <property type="protein sequence ID" value="ONF73595.1"/>
    <property type="molecule type" value="Genomic_DNA"/>
</dbReference>
<dbReference type="AlphaFoldDB" id="A0A1W2M167"/>
<dbReference type="InterPro" id="IPR028349">
    <property type="entry name" value="PafC-like"/>
</dbReference>
<dbReference type="GO" id="GO:0003677">
    <property type="term" value="F:DNA binding"/>
    <property type="evidence" value="ECO:0007669"/>
    <property type="project" value="UniProtKB-KW"/>
</dbReference>
<dbReference type="GO" id="GO:0003700">
    <property type="term" value="F:DNA-binding transcription factor activity"/>
    <property type="evidence" value="ECO:0007669"/>
    <property type="project" value="InterPro"/>
</dbReference>
<name>A0A1W2M167_9PSEU</name>
<dbReference type="InterPro" id="IPR013196">
    <property type="entry name" value="HTH_11"/>
</dbReference>
<dbReference type="SUPFAM" id="SSF46785">
    <property type="entry name" value="Winged helix' DNA-binding domain"/>
    <property type="match status" value="1"/>
</dbReference>
<evidence type="ECO:0000313" key="6">
    <source>
        <dbReference type="Proteomes" id="UP000076660"/>
    </source>
</evidence>
<dbReference type="Proteomes" id="UP000076660">
    <property type="component" value="Unassembled WGS sequence"/>
</dbReference>
<keyword evidence="1" id="KW-0805">Transcription regulation</keyword>
<dbReference type="Pfam" id="PF25583">
    <property type="entry name" value="WCX"/>
    <property type="match status" value="1"/>
</dbReference>
<dbReference type="InterPro" id="IPR057727">
    <property type="entry name" value="WCX_dom"/>
</dbReference>
<organism evidence="5 6">
    <name type="scientific">Amycolatopsis keratiniphila subsp. keratiniphila</name>
    <dbReference type="NCBI Taxonomy" id="227715"/>
    <lineage>
        <taxon>Bacteria</taxon>
        <taxon>Bacillati</taxon>
        <taxon>Actinomycetota</taxon>
        <taxon>Actinomycetes</taxon>
        <taxon>Pseudonocardiales</taxon>
        <taxon>Pseudonocardiaceae</taxon>
        <taxon>Amycolatopsis</taxon>
        <taxon>Amycolatopsis japonica group</taxon>
    </lineage>
</organism>
<proteinExistence type="predicted"/>
<dbReference type="PIRSF" id="PIRSF016838">
    <property type="entry name" value="PafC"/>
    <property type="match status" value="1"/>
</dbReference>
<dbReference type="PROSITE" id="PS00894">
    <property type="entry name" value="HTH_DEOR_1"/>
    <property type="match status" value="1"/>
</dbReference>
<dbReference type="PROSITE" id="PS51000">
    <property type="entry name" value="HTH_DEOR_2"/>
    <property type="match status" value="1"/>
</dbReference>
<dbReference type="InterPro" id="IPR036390">
    <property type="entry name" value="WH_DNA-bd_sf"/>
</dbReference>
<evidence type="ECO:0000256" key="3">
    <source>
        <dbReference type="ARBA" id="ARBA00023163"/>
    </source>
</evidence>
<evidence type="ECO:0000256" key="2">
    <source>
        <dbReference type="ARBA" id="ARBA00023125"/>
    </source>
</evidence>
<reference evidence="5 6" key="1">
    <citation type="submission" date="2016-12" db="EMBL/GenBank/DDBJ databases">
        <title>Amycolatopsis keratiniphila subsp. keratiniphila genome sequencing and assembly.</title>
        <authorList>
            <person name="Mayilraj S."/>
            <person name="Kaur N."/>
        </authorList>
    </citation>
    <scope>NUCLEOTIDE SEQUENCE [LARGE SCALE GENOMIC DNA]</scope>
    <source>
        <strain evidence="5 6">DSM 44409</strain>
    </source>
</reference>
<feature type="domain" description="HTH deoR-type" evidence="4">
    <location>
        <begin position="4"/>
        <end position="59"/>
    </location>
</feature>
<dbReference type="InterPro" id="IPR051534">
    <property type="entry name" value="CBASS_pafABC_assoc_protein"/>
</dbReference>
<keyword evidence="2" id="KW-0238">DNA-binding</keyword>
<evidence type="ECO:0000256" key="1">
    <source>
        <dbReference type="ARBA" id="ARBA00023015"/>
    </source>
</evidence>
<dbReference type="InterPro" id="IPR001034">
    <property type="entry name" value="DeoR_HTH"/>
</dbReference>
<dbReference type="InterPro" id="IPR018356">
    <property type="entry name" value="Tscrpt_reg_HTH_DeoR_CS"/>
</dbReference>
<keyword evidence="3" id="KW-0804">Transcription</keyword>